<keyword evidence="2" id="KW-1185">Reference proteome</keyword>
<sequence>MENPMKDESEQTGTTGSCEKSEDNYYVIVETAEEHQRCERFEAADLASSCRFQYIYVVSRYEDAATCFLKLKDNRALTCIRKATDVYVENRHIEQGIEFIIRWGYKCGQKLGDTNKADELYQKADELRSEYKLPHTCVITEFVESEFGGDVNQALKNAYHIYNQNIQHGQQIKDDIQMKEIKKIEALLRAN</sequence>
<dbReference type="Pfam" id="PF14938">
    <property type="entry name" value="SNAP"/>
    <property type="match status" value="1"/>
</dbReference>
<evidence type="ECO:0000313" key="2">
    <source>
        <dbReference type="Proteomes" id="UP000031668"/>
    </source>
</evidence>
<dbReference type="AlphaFoldDB" id="A0A0C2MUN8"/>
<organism evidence="1 2">
    <name type="scientific">Thelohanellus kitauei</name>
    <name type="common">Myxosporean</name>
    <dbReference type="NCBI Taxonomy" id="669202"/>
    <lineage>
        <taxon>Eukaryota</taxon>
        <taxon>Metazoa</taxon>
        <taxon>Cnidaria</taxon>
        <taxon>Myxozoa</taxon>
        <taxon>Myxosporea</taxon>
        <taxon>Bivalvulida</taxon>
        <taxon>Platysporina</taxon>
        <taxon>Myxobolidae</taxon>
        <taxon>Thelohanellus</taxon>
    </lineage>
</organism>
<comment type="caution">
    <text evidence="1">The sequence shown here is derived from an EMBL/GenBank/DDBJ whole genome shotgun (WGS) entry which is preliminary data.</text>
</comment>
<protein>
    <submittedName>
        <fullName evidence="1">Uncharacterized protein</fullName>
    </submittedName>
</protein>
<accession>A0A0C2MUN8</accession>
<proteinExistence type="predicted"/>
<dbReference type="Proteomes" id="UP000031668">
    <property type="component" value="Unassembled WGS sequence"/>
</dbReference>
<reference evidence="1 2" key="1">
    <citation type="journal article" date="2014" name="Genome Biol. Evol.">
        <title>The genome of the myxosporean Thelohanellus kitauei shows adaptations to nutrient acquisition within its fish host.</title>
        <authorList>
            <person name="Yang Y."/>
            <person name="Xiong J."/>
            <person name="Zhou Z."/>
            <person name="Huo F."/>
            <person name="Miao W."/>
            <person name="Ran C."/>
            <person name="Liu Y."/>
            <person name="Zhang J."/>
            <person name="Feng J."/>
            <person name="Wang M."/>
            <person name="Wang M."/>
            <person name="Wang L."/>
            <person name="Yao B."/>
        </authorList>
    </citation>
    <scope>NUCLEOTIDE SEQUENCE [LARGE SCALE GENOMIC DNA]</scope>
    <source>
        <strain evidence="1">Wuqing</strain>
    </source>
</reference>
<dbReference type="InterPro" id="IPR011990">
    <property type="entry name" value="TPR-like_helical_dom_sf"/>
</dbReference>
<gene>
    <name evidence="1" type="ORF">RF11_03494</name>
</gene>
<evidence type="ECO:0000313" key="1">
    <source>
        <dbReference type="EMBL" id="KII65392.1"/>
    </source>
</evidence>
<name>A0A0C2MUN8_THEKT</name>
<dbReference type="Gene3D" id="1.25.40.10">
    <property type="entry name" value="Tetratricopeptide repeat domain"/>
    <property type="match status" value="1"/>
</dbReference>
<dbReference type="EMBL" id="JWZT01003867">
    <property type="protein sequence ID" value="KII65392.1"/>
    <property type="molecule type" value="Genomic_DNA"/>
</dbReference>